<evidence type="ECO:0000256" key="5">
    <source>
        <dbReference type="ARBA" id="ARBA00022806"/>
    </source>
</evidence>
<name>A0A542E6X2_9MICO</name>
<comment type="miscellaneous">
    <text evidence="10">In the RecBCD complex, RecB has a slow 3'-5' helicase, an exonuclease activity and loads RecA onto ssDNA, RecD has a fast 5'-3' helicase activity, while RecC stimulates the ATPase and processivity of the RecB helicase and contributes to recognition of the Chi site.</text>
</comment>
<evidence type="ECO:0000256" key="2">
    <source>
        <dbReference type="ARBA" id="ARBA00022741"/>
    </source>
</evidence>
<keyword evidence="2 10" id="KW-0547">Nucleotide-binding</keyword>
<keyword evidence="14" id="KW-1185">Reference proteome</keyword>
<evidence type="ECO:0000256" key="9">
    <source>
        <dbReference type="ARBA" id="ARBA00023204"/>
    </source>
</evidence>
<dbReference type="Gene3D" id="3.40.50.300">
    <property type="entry name" value="P-loop containing nucleotide triphosphate hydrolases"/>
    <property type="match status" value="2"/>
</dbReference>
<evidence type="ECO:0000313" key="13">
    <source>
        <dbReference type="EMBL" id="TQJ11078.1"/>
    </source>
</evidence>
<dbReference type="PANTHER" id="PTHR30591">
    <property type="entry name" value="RECBCD ENZYME SUBUNIT RECC"/>
    <property type="match status" value="1"/>
</dbReference>
<evidence type="ECO:0000259" key="12">
    <source>
        <dbReference type="Pfam" id="PF17946"/>
    </source>
</evidence>
<dbReference type="InterPro" id="IPR041500">
    <property type="entry name" value="RecC_C"/>
</dbReference>
<dbReference type="InterPro" id="IPR027417">
    <property type="entry name" value="P-loop_NTPase"/>
</dbReference>
<dbReference type="Gene3D" id="3.40.50.10930">
    <property type="match status" value="1"/>
</dbReference>
<dbReference type="GO" id="GO:0003677">
    <property type="term" value="F:DNA binding"/>
    <property type="evidence" value="ECO:0007669"/>
    <property type="project" value="UniProtKB-UniRule"/>
</dbReference>
<keyword evidence="9 10" id="KW-0234">DNA repair</keyword>
<evidence type="ECO:0000256" key="3">
    <source>
        <dbReference type="ARBA" id="ARBA00022763"/>
    </source>
</evidence>
<dbReference type="NCBIfam" id="TIGR01450">
    <property type="entry name" value="recC"/>
    <property type="match status" value="1"/>
</dbReference>
<dbReference type="GO" id="GO:0003678">
    <property type="term" value="F:DNA helicase activity"/>
    <property type="evidence" value="ECO:0007669"/>
    <property type="project" value="UniProtKB-UniRule"/>
</dbReference>
<evidence type="ECO:0000256" key="11">
    <source>
        <dbReference type="SAM" id="MobiDB-lite"/>
    </source>
</evidence>
<dbReference type="Proteomes" id="UP000317893">
    <property type="component" value="Unassembled WGS sequence"/>
</dbReference>
<dbReference type="EMBL" id="VFMN01000001">
    <property type="protein sequence ID" value="TQJ11078.1"/>
    <property type="molecule type" value="Genomic_DNA"/>
</dbReference>
<dbReference type="OrthoDB" id="9762834at2"/>
<keyword evidence="8 10" id="KW-0238">DNA-binding</keyword>
<dbReference type="InterPro" id="IPR013986">
    <property type="entry name" value="DExx_box_DNA_helicase_dom_sf"/>
</dbReference>
<dbReference type="Gene3D" id="1.10.10.160">
    <property type="match status" value="1"/>
</dbReference>
<keyword evidence="4 10" id="KW-0378">Hydrolase</keyword>
<evidence type="ECO:0000256" key="10">
    <source>
        <dbReference type="HAMAP-Rule" id="MF_01486"/>
    </source>
</evidence>
<dbReference type="SUPFAM" id="SSF52980">
    <property type="entry name" value="Restriction endonuclease-like"/>
    <property type="match status" value="1"/>
</dbReference>
<evidence type="ECO:0000256" key="7">
    <source>
        <dbReference type="ARBA" id="ARBA00022840"/>
    </source>
</evidence>
<evidence type="ECO:0000256" key="6">
    <source>
        <dbReference type="ARBA" id="ARBA00022839"/>
    </source>
</evidence>
<dbReference type="PIRSF" id="PIRSF000980">
    <property type="entry name" value="RecC"/>
    <property type="match status" value="1"/>
</dbReference>
<dbReference type="Pfam" id="PF17946">
    <property type="entry name" value="RecC_C"/>
    <property type="match status" value="1"/>
</dbReference>
<dbReference type="InterPro" id="IPR006697">
    <property type="entry name" value="RecC"/>
</dbReference>
<evidence type="ECO:0000256" key="1">
    <source>
        <dbReference type="ARBA" id="ARBA00022722"/>
    </source>
</evidence>
<dbReference type="SUPFAM" id="SSF52540">
    <property type="entry name" value="P-loop containing nucleoside triphosphate hydrolases"/>
    <property type="match status" value="2"/>
</dbReference>
<dbReference type="HAMAP" id="MF_01486">
    <property type="entry name" value="RecC"/>
    <property type="match status" value="1"/>
</dbReference>
<keyword evidence="6 10" id="KW-0269">Exonuclease</keyword>
<feature type="region of interest" description="Disordered" evidence="11">
    <location>
        <begin position="813"/>
        <end position="832"/>
    </location>
</feature>
<evidence type="ECO:0000256" key="4">
    <source>
        <dbReference type="ARBA" id="ARBA00022801"/>
    </source>
</evidence>
<dbReference type="PANTHER" id="PTHR30591:SF1">
    <property type="entry name" value="RECBCD ENZYME SUBUNIT RECC"/>
    <property type="match status" value="1"/>
</dbReference>
<reference evidence="13 14" key="1">
    <citation type="submission" date="2019-06" db="EMBL/GenBank/DDBJ databases">
        <title>Sequencing the genomes of 1000 actinobacteria strains.</title>
        <authorList>
            <person name="Klenk H.-P."/>
        </authorList>
    </citation>
    <scope>NUCLEOTIDE SEQUENCE [LARGE SCALE GENOMIC DNA]</scope>
    <source>
        <strain evidence="13 14">DSM 18607</strain>
    </source>
</reference>
<dbReference type="AlphaFoldDB" id="A0A542E6X2"/>
<comment type="caution">
    <text evidence="13">The sequence shown here is derived from an EMBL/GenBank/DDBJ whole genome shotgun (WGS) entry which is preliminary data.</text>
</comment>
<organism evidence="13 14">
    <name type="scientific">Lapillicoccus jejuensis</name>
    <dbReference type="NCBI Taxonomy" id="402171"/>
    <lineage>
        <taxon>Bacteria</taxon>
        <taxon>Bacillati</taxon>
        <taxon>Actinomycetota</taxon>
        <taxon>Actinomycetes</taxon>
        <taxon>Micrococcales</taxon>
        <taxon>Intrasporangiaceae</taxon>
        <taxon>Lapillicoccus</taxon>
    </lineage>
</organism>
<sequence length="1157" mass="122979">MLHLHVADRTDRLADGLAGLLGRTQPDPFASELVVVPAKGVERWLTQRLSHRLGAGPGGGDGVCAGVDLVSPRSLVATLTGTERSDPWVPERLVWPVLDAVDAALGEPWGATLAHHLGEDRTGAERELRRGRRWSVARRLAGLFAAYAVQRPALLRAWGEGRDEDGTGEPLEPDLGWQAPLWRAVTARVDAPAPHVRHARTLEAIAAGRPLALPTRLSLFGHTRLPVTEVELVRAVAAVREVHLWLPTPSTVLWESLAPLAAEGVVRRDADASARAVGHPLLSSLGRDTRELRRTLGGLGALGGRDEVVPDVLPPTPAPATLLGLLQHDLRHDHEPTGAERAARVVAASDRSVQVHAAHGSARQVEVLRDVLVGLLEDDPTLEPRDIVVLCPDIDVYAPLFHAAFGLGGVVGPGEGGHPAHRLRLRLADRGLAATNPFLALAADLLALASGRATLSEVLALAASDPVRHRFALGDDDLDTIATWAEEAGVRWGLSAPLRDAFGLAAVADNTWSAGLDRLLAGVAVAESGTLLGGVLPLDDVASAQVDLAGRVAELVDRVEAAVVGLRSADDLAGWVAVLRDAVHALGSTSPQDAWQVAQLERELVQVLDAGTGGVDGARGPRLTLPDLRALLEDRTAGRPTRASFRTGALTVCTMVPMRSVPHRVVALVGLDDGLFPRTSTVDGDDVLGRHPLTGERDARSEDRQLLLDAVLAATETLVVTYTGANEVSGQDRPPAVPLGELLDAVDGTATRPDGSSVRAQVVVRHPLQPYDARTVTPGVLFPGDDRPFTFDRAALAGAQAGAALEARLVGAPDAERSTRRRPAPLLTRPLPARPPTEVSLAALHDALIAPARAFLRRRLDVAVPRDEPAPSDAVPLELDSLQQWAIGDRMLSSLLDGVAPQDVVDAECHRGVLPPGDLSDALLTTVTRRAGLLVQRTDGLRTAPARSIDVDLELPVGRRLTGVVTGVRGDRLVRIHYSSLAAKHRLASWVDLLAVAAMHSGRPWIAATVGWRGGREQQPTARRLDVPDDPLGVLAELVDLHDRALREPLPLPVKTAAAWAEAAVLRRPAELLARREWETQADAPVPGEQDEAAHVLAFGAKRPFAELKNLGAGDAGRAGTDDPGGAETWNDEPCRLGRLAVRLWAPLLQQEKAVPL</sequence>
<dbReference type="GO" id="GO:0005524">
    <property type="term" value="F:ATP binding"/>
    <property type="evidence" value="ECO:0007669"/>
    <property type="project" value="UniProtKB-UniRule"/>
</dbReference>
<dbReference type="GO" id="GO:0008854">
    <property type="term" value="F:exodeoxyribonuclease V activity"/>
    <property type="evidence" value="ECO:0007669"/>
    <property type="project" value="InterPro"/>
</dbReference>
<keyword evidence="7 10" id="KW-0067">ATP-binding</keyword>
<comment type="function">
    <text evidence="10">A helicase/nuclease that prepares dsDNA breaks (DSB) for recombinational DNA repair. Binds to DSBs and unwinds DNA via a highly rapid and processive ATP-dependent bidirectional helicase activity. Unwinds dsDNA until it encounters a Chi (crossover hotspot instigator) sequence from the 3' direction. Cuts ssDNA a few nucleotides 3' to the Chi site. The properties and activities of the enzyme are changed at Chi. The Chi-altered holoenzyme produces a long 3'-ssDNA overhang and facilitates RecA-binding to the ssDNA for homologous DNA recombination and repair. Holoenzyme degrades any linearized DNA that is unable to undergo homologous recombination. In the holoenzyme this subunit recognizes the wild-type Chi sequence, and when added to isolated RecB increases its ATP-dependent helicase processivity.</text>
</comment>
<evidence type="ECO:0000256" key="8">
    <source>
        <dbReference type="ARBA" id="ARBA00023125"/>
    </source>
</evidence>
<protein>
    <recommendedName>
        <fullName evidence="10">RecBCD enzyme subunit RecC</fullName>
    </recommendedName>
    <alternativeName>
        <fullName evidence="10">Exonuclease V subunit RecC</fullName>
        <shortName evidence="10">ExoV subunit RecC</shortName>
    </alternativeName>
    <alternativeName>
        <fullName evidence="10">Helicase/nuclease RecBCD subunit RecC</fullName>
    </alternativeName>
</protein>
<gene>
    <name evidence="10" type="primary">recC</name>
    <name evidence="13" type="ORF">FB458_4227</name>
</gene>
<keyword evidence="3 10" id="KW-0227">DNA damage</keyword>
<dbReference type="Pfam" id="PF04257">
    <property type="entry name" value="Exonuc_V_gamma"/>
    <property type="match status" value="1"/>
</dbReference>
<dbReference type="GO" id="GO:0009338">
    <property type="term" value="C:exodeoxyribonuclease V complex"/>
    <property type="evidence" value="ECO:0007669"/>
    <property type="project" value="InterPro"/>
</dbReference>
<dbReference type="InterPro" id="IPR011335">
    <property type="entry name" value="Restrct_endonuc-II-like"/>
</dbReference>
<accession>A0A542E6X2</accession>
<evidence type="ECO:0000313" key="14">
    <source>
        <dbReference type="Proteomes" id="UP000317893"/>
    </source>
</evidence>
<proteinExistence type="inferred from homology"/>
<keyword evidence="5 10" id="KW-0347">Helicase</keyword>
<comment type="similarity">
    <text evidence="10">Belongs to the RecC family.</text>
</comment>
<keyword evidence="1 10" id="KW-0540">Nuclease</keyword>
<feature type="domain" description="RecC C-terminal" evidence="12">
    <location>
        <begin position="836"/>
        <end position="1063"/>
    </location>
</feature>
<dbReference type="GO" id="GO:0000724">
    <property type="term" value="P:double-strand break repair via homologous recombination"/>
    <property type="evidence" value="ECO:0007669"/>
    <property type="project" value="UniProtKB-UniRule"/>
</dbReference>
<comment type="subunit">
    <text evidence="10">Heterotrimer of RecB, RecC and RecD. All subunits contribute to DNA-binding.</text>
</comment>